<dbReference type="SUPFAM" id="SSF53383">
    <property type="entry name" value="PLP-dependent transferases"/>
    <property type="match status" value="1"/>
</dbReference>
<evidence type="ECO:0000256" key="2">
    <source>
        <dbReference type="ARBA" id="ARBA00011738"/>
    </source>
</evidence>
<dbReference type="HAMAP" id="MF_01023">
    <property type="entry name" value="HisC_aminotrans_2"/>
    <property type="match status" value="1"/>
</dbReference>
<reference evidence="8 9" key="1">
    <citation type="submission" date="2013-08" db="EMBL/GenBank/DDBJ databases">
        <title>The genome sequence of Knoellia flava.</title>
        <authorList>
            <person name="Zhu W."/>
            <person name="Wang G."/>
        </authorList>
    </citation>
    <scope>NUCLEOTIDE SEQUENCE [LARGE SCALE GENOMIC DNA]</scope>
    <source>
        <strain evidence="8 9">TL1</strain>
    </source>
</reference>
<feature type="domain" description="Aminotransferase class I/classII large" evidence="7">
    <location>
        <begin position="44"/>
        <end position="361"/>
    </location>
</feature>
<accession>A0ABR4XBH5</accession>
<dbReference type="EMBL" id="AVPI01000053">
    <property type="protein sequence ID" value="KGN29366.1"/>
    <property type="molecule type" value="Genomic_DNA"/>
</dbReference>
<dbReference type="GO" id="GO:0008483">
    <property type="term" value="F:transaminase activity"/>
    <property type="evidence" value="ECO:0007669"/>
    <property type="project" value="UniProtKB-KW"/>
</dbReference>
<comment type="function">
    <text evidence="6">Aminotransferase that catalyzes the conversion of aromatic amino acids and 2-oxoglutarate into corresponding aromatic oxo acids and L-glutamate.</text>
</comment>
<dbReference type="InterPro" id="IPR004839">
    <property type="entry name" value="Aminotransferase_I/II_large"/>
</dbReference>
<dbReference type="Proteomes" id="UP000029990">
    <property type="component" value="Unassembled WGS sequence"/>
</dbReference>
<comment type="similarity">
    <text evidence="6">Belongs to the class-II pyridoxal-phosphate-dependent aminotransferase family.</text>
</comment>
<keyword evidence="4 6" id="KW-0808">Transferase</keyword>
<dbReference type="PANTHER" id="PTHR43643:SF3">
    <property type="entry name" value="HISTIDINOL-PHOSPHATE AMINOTRANSFERASE"/>
    <property type="match status" value="1"/>
</dbReference>
<evidence type="ECO:0000256" key="6">
    <source>
        <dbReference type="HAMAP-Rule" id="MF_01513"/>
    </source>
</evidence>
<dbReference type="InterPro" id="IPR015421">
    <property type="entry name" value="PyrdxlP-dep_Trfase_major"/>
</dbReference>
<dbReference type="HAMAP" id="MF_01513">
    <property type="entry name" value="Phe_aminotrans_2"/>
    <property type="match status" value="1"/>
</dbReference>
<evidence type="ECO:0000256" key="1">
    <source>
        <dbReference type="ARBA" id="ARBA00001933"/>
    </source>
</evidence>
<gene>
    <name evidence="6" type="primary">pat</name>
    <name evidence="8" type="ORF">N798_14250</name>
</gene>
<keyword evidence="9" id="KW-1185">Reference proteome</keyword>
<dbReference type="Gene3D" id="3.40.640.10">
    <property type="entry name" value="Type I PLP-dependent aspartate aminotransferase-like (Major domain)"/>
    <property type="match status" value="1"/>
</dbReference>
<dbReference type="InterPro" id="IPR024892">
    <property type="entry name" value="ArAT"/>
</dbReference>
<dbReference type="Gene3D" id="3.90.1150.10">
    <property type="entry name" value="Aspartate Aminotransferase, domain 1"/>
    <property type="match status" value="1"/>
</dbReference>
<feature type="modified residue" description="N6-(pyridoxal phosphate)lysine" evidence="6">
    <location>
        <position position="234"/>
    </location>
</feature>
<dbReference type="InterPro" id="IPR005861">
    <property type="entry name" value="HisP_aminotrans"/>
</dbReference>
<dbReference type="InterPro" id="IPR015422">
    <property type="entry name" value="PyrdxlP-dep_Trfase_small"/>
</dbReference>
<comment type="caution">
    <text evidence="8">The sequence shown here is derived from an EMBL/GenBank/DDBJ whole genome shotgun (WGS) entry which is preliminary data.</text>
</comment>
<sequence length="369" mass="39009">MAVMTDGTTPTPTSTVRLRGALDAVPAYVAGKPAAAQAGITAYKMSSNENPYPPLPSVLDVVREHAGRINRYPDMGVAALTAALAERLDVPPARIATGPGSVGVLGQIITALCDPGDEVVFAWRSFEAYPILVALAGATAVQVPLTAESRHDLDAMAAAVTDRTKVVLVCTPNNPTGPSVRADELEAFLDRVPQDVLVVLDEAYLEFVTSEEAPDALAIHRARPNVAVLRTFSKAYGLAGLRVGYAVAHEPVAEALRKAAIPFGVNSLAQAAAIASLEAYDELDVRVKELVAERARVVAGLEEQGWEIPDTDANFVWFGVGERTPELAAAFQEAGLTVRPYGTDGVRVTIAEPEANDRLLEVAAAFPRP</sequence>
<name>A0ABR4XBH5_9MICO</name>
<comment type="subunit">
    <text evidence="2 6">Homodimer.</text>
</comment>
<comment type="cofactor">
    <cofactor evidence="1 6">
        <name>pyridoxal 5'-phosphate</name>
        <dbReference type="ChEBI" id="CHEBI:597326"/>
    </cofactor>
</comment>
<dbReference type="Pfam" id="PF00155">
    <property type="entry name" value="Aminotran_1_2"/>
    <property type="match status" value="1"/>
</dbReference>
<dbReference type="InterPro" id="IPR050106">
    <property type="entry name" value="HistidinolP_aminotransfase"/>
</dbReference>
<protein>
    <recommendedName>
        <fullName evidence="6">Aromatic amino acid aminotransferase</fullName>
        <shortName evidence="6">ArAT</shortName>
        <ecNumber evidence="6">2.6.1.57</ecNumber>
    </recommendedName>
</protein>
<organism evidence="8 9">
    <name type="scientific">Knoellia flava TL1</name>
    <dbReference type="NCBI Taxonomy" id="1385518"/>
    <lineage>
        <taxon>Bacteria</taxon>
        <taxon>Bacillati</taxon>
        <taxon>Actinomycetota</taxon>
        <taxon>Actinomycetes</taxon>
        <taxon>Micrococcales</taxon>
        <taxon>Intrasporangiaceae</taxon>
        <taxon>Knoellia</taxon>
    </lineage>
</organism>
<dbReference type="CDD" id="cd00609">
    <property type="entry name" value="AAT_like"/>
    <property type="match status" value="1"/>
</dbReference>
<dbReference type="EC" id="2.6.1.57" evidence="6"/>
<dbReference type="PROSITE" id="PS00599">
    <property type="entry name" value="AA_TRANSFER_CLASS_2"/>
    <property type="match status" value="1"/>
</dbReference>
<dbReference type="NCBIfam" id="NF002878">
    <property type="entry name" value="PRK03321.1"/>
    <property type="match status" value="1"/>
</dbReference>
<dbReference type="PANTHER" id="PTHR43643">
    <property type="entry name" value="HISTIDINOL-PHOSPHATE AMINOTRANSFERASE 2"/>
    <property type="match status" value="1"/>
</dbReference>
<keyword evidence="5 6" id="KW-0663">Pyridoxal phosphate</keyword>
<evidence type="ECO:0000256" key="4">
    <source>
        <dbReference type="ARBA" id="ARBA00022679"/>
    </source>
</evidence>
<evidence type="ECO:0000313" key="9">
    <source>
        <dbReference type="Proteomes" id="UP000029990"/>
    </source>
</evidence>
<evidence type="ECO:0000256" key="3">
    <source>
        <dbReference type="ARBA" id="ARBA00022576"/>
    </source>
</evidence>
<dbReference type="InterPro" id="IPR015424">
    <property type="entry name" value="PyrdxlP-dep_Trfase"/>
</dbReference>
<keyword evidence="3 6" id="KW-0032">Aminotransferase</keyword>
<proteinExistence type="inferred from homology"/>
<evidence type="ECO:0000313" key="8">
    <source>
        <dbReference type="EMBL" id="KGN29366.1"/>
    </source>
</evidence>
<comment type="catalytic activity">
    <reaction evidence="6">
        <text>an aromatic L-alpha-amino acid + 2-oxoglutarate = an aromatic oxo-acid + L-glutamate</text>
        <dbReference type="Rhea" id="RHEA:17533"/>
        <dbReference type="ChEBI" id="CHEBI:16810"/>
        <dbReference type="ChEBI" id="CHEBI:29985"/>
        <dbReference type="ChEBI" id="CHEBI:73309"/>
        <dbReference type="ChEBI" id="CHEBI:84824"/>
        <dbReference type="EC" id="2.6.1.57"/>
    </reaction>
</comment>
<dbReference type="NCBIfam" id="TIGR01141">
    <property type="entry name" value="hisC"/>
    <property type="match status" value="1"/>
</dbReference>
<evidence type="ECO:0000259" key="7">
    <source>
        <dbReference type="Pfam" id="PF00155"/>
    </source>
</evidence>
<dbReference type="InterPro" id="IPR001917">
    <property type="entry name" value="Aminotrans_II_pyridoxalP_BS"/>
</dbReference>
<evidence type="ECO:0000256" key="5">
    <source>
        <dbReference type="ARBA" id="ARBA00022898"/>
    </source>
</evidence>